<reference evidence="7 8" key="1">
    <citation type="submission" date="2019-12" db="EMBL/GenBank/DDBJ databases">
        <authorList>
            <person name="Dong K."/>
        </authorList>
    </citation>
    <scope>NUCLEOTIDE SEQUENCE [LARGE SCALE GENOMIC DNA]</scope>
    <source>
        <strain evidence="7 8">JCM 31225</strain>
    </source>
</reference>
<dbReference type="AlphaFoldDB" id="A0A6N8KUQ0"/>
<evidence type="ECO:0000256" key="3">
    <source>
        <dbReference type="ARBA" id="ARBA00022692"/>
    </source>
</evidence>
<dbReference type="PANTHER" id="PTHR11101">
    <property type="entry name" value="PHOSPHATE TRANSPORTER"/>
    <property type="match status" value="1"/>
</dbReference>
<evidence type="ECO:0000313" key="8">
    <source>
        <dbReference type="Proteomes" id="UP000435036"/>
    </source>
</evidence>
<dbReference type="GO" id="GO:0035435">
    <property type="term" value="P:phosphate ion transmembrane transport"/>
    <property type="evidence" value="ECO:0007669"/>
    <property type="project" value="TreeGrafter"/>
</dbReference>
<comment type="subcellular location">
    <subcellularLocation>
        <location evidence="1 6">Membrane</location>
        <topology evidence="1 6">Multi-pass membrane protein</topology>
    </subcellularLocation>
</comment>
<feature type="transmembrane region" description="Helical" evidence="6">
    <location>
        <begin position="312"/>
        <end position="331"/>
    </location>
</feature>
<gene>
    <name evidence="7" type="ORF">GQF63_02255</name>
</gene>
<evidence type="ECO:0000256" key="5">
    <source>
        <dbReference type="ARBA" id="ARBA00023136"/>
    </source>
</evidence>
<dbReference type="Proteomes" id="UP000435036">
    <property type="component" value="Unassembled WGS sequence"/>
</dbReference>
<comment type="similarity">
    <text evidence="6">Belongs to the inorganic phosphate transporter (PiT) (TC 2.A.20) family.</text>
</comment>
<feature type="transmembrane region" description="Helical" evidence="6">
    <location>
        <begin position="111"/>
        <end position="132"/>
    </location>
</feature>
<evidence type="ECO:0000313" key="7">
    <source>
        <dbReference type="EMBL" id="MVZ60837.1"/>
    </source>
</evidence>
<protein>
    <recommendedName>
        <fullName evidence="6">Phosphate transporter</fullName>
    </recommendedName>
</protein>
<evidence type="ECO:0000256" key="2">
    <source>
        <dbReference type="ARBA" id="ARBA00022448"/>
    </source>
</evidence>
<keyword evidence="3 6" id="KW-0812">Transmembrane</keyword>
<keyword evidence="6" id="KW-0592">Phosphate transport</keyword>
<feature type="transmembrane region" description="Helical" evidence="6">
    <location>
        <begin position="470"/>
        <end position="491"/>
    </location>
</feature>
<sequence>MENYLYLILITLAVLAIIDLMVGVSNDAVNFLNSAIGSKAIPFKTIMIIASLGILFGSVFSSGMMEIARSGIYVPSKFTFDDVMAIFLAVMITDIILLDIFNYFGLPTSTTVSIVFELLGAAIALAVFKIAMSDASWSTLSSYINTEKASEIVYSILLSVVISFTIGMIVQYISRVLFTFQFEKKLKTVGVFFGGIAMASISYFILIKGMKGVSFIGSDFKDWINTHELLLLAGSFVVCTIISFIISQLGINILKVIIGIGTFALALSFAGNDLVNFIGVPVAAIQSIDIFKSVPGADPDVFTMDALASSEIVAPLWILLCAGIIMVITLWTSKKAKTVIETEMSLSSQGDGNEKFKSNYLSRNIVRGFIRLGSGLTYLMPKTLQASLDKKFENPMLGSAQPKNNKKDEPMFDMIRASVNLMVASSLIALGTSMKLPLSTTYVTFMVAMGSAFADRAWGRESAVYRVSGVFHVIGGWFVTAGCAFAGAFVFAFFLKIGGIVTFVIALVVLALLLYRNAKSHDKKIKAKALQELNLEKADIMSLQQVIETSANQISETFSKTNIFYKDAIDSLIKEDLEALTMNKKLVKKLMNDLNSTNNSMYNFIRSLDDSSVKSSRYYIISLGYLQDMAENVAVINANALNHVDNNHKHLRISQAKDLKYVVEQIGVWFSKINMAYKRQDFAKIDSIIHEREGIQDYINNLLDKQIDRIRTSENSPKNSRLYFSILLETNELLSSTFKLLRLHKEFESFRRRNQ</sequence>
<feature type="transmembrane region" description="Helical" evidence="6">
    <location>
        <begin position="45"/>
        <end position="64"/>
    </location>
</feature>
<dbReference type="EMBL" id="WSQA01000001">
    <property type="protein sequence ID" value="MVZ60837.1"/>
    <property type="molecule type" value="Genomic_DNA"/>
</dbReference>
<accession>A0A6N8KUQ0</accession>
<keyword evidence="8" id="KW-1185">Reference proteome</keyword>
<name>A0A6N8KUQ0_9SPHI</name>
<proteinExistence type="inferred from homology"/>
<comment type="caution">
    <text evidence="7">The sequence shown here is derived from an EMBL/GenBank/DDBJ whole genome shotgun (WGS) entry which is preliminary data.</text>
</comment>
<keyword evidence="5 6" id="KW-0472">Membrane</keyword>
<dbReference type="GO" id="GO:0005315">
    <property type="term" value="F:phosphate transmembrane transporter activity"/>
    <property type="evidence" value="ECO:0007669"/>
    <property type="project" value="InterPro"/>
</dbReference>
<keyword evidence="4 6" id="KW-1133">Transmembrane helix</keyword>
<dbReference type="PANTHER" id="PTHR11101:SF16">
    <property type="entry name" value="PHOSPHATE TRANSPORTER"/>
    <property type="match status" value="1"/>
</dbReference>
<evidence type="ECO:0000256" key="6">
    <source>
        <dbReference type="RuleBase" id="RU363058"/>
    </source>
</evidence>
<dbReference type="OrthoDB" id="1110016at2"/>
<dbReference type="RefSeq" id="WP_160367458.1">
    <property type="nucleotide sequence ID" value="NZ_WSQA01000001.1"/>
</dbReference>
<keyword evidence="2 6" id="KW-0813">Transport</keyword>
<evidence type="ECO:0000256" key="1">
    <source>
        <dbReference type="ARBA" id="ARBA00004141"/>
    </source>
</evidence>
<evidence type="ECO:0000256" key="4">
    <source>
        <dbReference type="ARBA" id="ARBA00022989"/>
    </source>
</evidence>
<dbReference type="GO" id="GO:0016020">
    <property type="term" value="C:membrane"/>
    <property type="evidence" value="ECO:0007669"/>
    <property type="project" value="UniProtKB-SubCell"/>
</dbReference>
<feature type="transmembrane region" description="Helical" evidence="6">
    <location>
        <begin position="227"/>
        <end position="246"/>
    </location>
</feature>
<dbReference type="InterPro" id="IPR001204">
    <property type="entry name" value="Phos_transporter"/>
</dbReference>
<organism evidence="7 8">
    <name type="scientific">Sphingobacterium humi</name>
    <dbReference type="NCBI Taxonomy" id="1796905"/>
    <lineage>
        <taxon>Bacteria</taxon>
        <taxon>Pseudomonadati</taxon>
        <taxon>Bacteroidota</taxon>
        <taxon>Sphingobacteriia</taxon>
        <taxon>Sphingobacteriales</taxon>
        <taxon>Sphingobacteriaceae</taxon>
        <taxon>Sphingobacterium</taxon>
    </lineage>
</organism>
<feature type="transmembrane region" description="Helical" evidence="6">
    <location>
        <begin position="152"/>
        <end position="174"/>
    </location>
</feature>
<dbReference type="Pfam" id="PF01384">
    <property type="entry name" value="PHO4"/>
    <property type="match status" value="1"/>
</dbReference>
<feature type="transmembrane region" description="Helical" evidence="6">
    <location>
        <begin position="497"/>
        <end position="515"/>
    </location>
</feature>
<feature type="transmembrane region" description="Helical" evidence="6">
    <location>
        <begin position="84"/>
        <end position="104"/>
    </location>
</feature>
<feature type="transmembrane region" description="Helical" evidence="6">
    <location>
        <begin position="186"/>
        <end position="207"/>
    </location>
</feature>
<feature type="transmembrane region" description="Helical" evidence="6">
    <location>
        <begin position="6"/>
        <end position="24"/>
    </location>
</feature>